<feature type="signal peptide" evidence="1">
    <location>
        <begin position="1"/>
        <end position="19"/>
    </location>
</feature>
<organism evidence="2 3">
    <name type="scientific">Cercospora zeae-maydis SCOH1-5</name>
    <dbReference type="NCBI Taxonomy" id="717836"/>
    <lineage>
        <taxon>Eukaryota</taxon>
        <taxon>Fungi</taxon>
        <taxon>Dikarya</taxon>
        <taxon>Ascomycota</taxon>
        <taxon>Pezizomycotina</taxon>
        <taxon>Dothideomycetes</taxon>
        <taxon>Dothideomycetidae</taxon>
        <taxon>Mycosphaerellales</taxon>
        <taxon>Mycosphaerellaceae</taxon>
        <taxon>Cercospora</taxon>
    </lineage>
</organism>
<evidence type="ECO:0000313" key="2">
    <source>
        <dbReference type="EMBL" id="KAF2217184.1"/>
    </source>
</evidence>
<dbReference type="EMBL" id="ML992663">
    <property type="protein sequence ID" value="KAF2217184.1"/>
    <property type="molecule type" value="Genomic_DNA"/>
</dbReference>
<dbReference type="AlphaFoldDB" id="A0A6A6FV21"/>
<dbReference type="Proteomes" id="UP000799539">
    <property type="component" value="Unassembled WGS sequence"/>
</dbReference>
<gene>
    <name evidence="2" type="ORF">CERZMDRAFT_93237</name>
</gene>
<feature type="chain" id="PRO_5025468556" evidence="1">
    <location>
        <begin position="20"/>
        <end position="366"/>
    </location>
</feature>
<keyword evidence="1" id="KW-0732">Signal</keyword>
<dbReference type="OrthoDB" id="10537199at2759"/>
<proteinExistence type="predicted"/>
<sequence>MQSLLLTIFLGIFALLSSATPQLQCYSNKCNLLVRFKGKQACSSFLKTTVTPCPVTSTVTAASTVTVTSTSVTTQPTTVQTEVTVTEAPITITTTVTTFTATSTLRGPLPVQRLRRTDSRPPTCPKISSPSKVPDFFCGVCKTQPAFTAACKCLGVKPSTTTLPASTVSTTVTTQQTVTETSFTTVTSATTEESTTTAPASTVTVTNTVSTVSNAVASPTSCFLIGNSADSRFGQMQMNERFTFQTNSASAFALTGGTNGYLYDYFFRRTVGAVPPTPEQYPNDSVRLMRLVDINGPLATSIECVRAGSSLTCIARNGLHTRFVQCRDPGTLNDRSELVLLQAGFPVPTGCQEVTLRAEDVSCPPL</sequence>
<evidence type="ECO:0000256" key="1">
    <source>
        <dbReference type="SAM" id="SignalP"/>
    </source>
</evidence>
<reference evidence="2" key="1">
    <citation type="journal article" date="2020" name="Stud. Mycol.">
        <title>101 Dothideomycetes genomes: a test case for predicting lifestyles and emergence of pathogens.</title>
        <authorList>
            <person name="Haridas S."/>
            <person name="Albert R."/>
            <person name="Binder M."/>
            <person name="Bloem J."/>
            <person name="Labutti K."/>
            <person name="Salamov A."/>
            <person name="Andreopoulos B."/>
            <person name="Baker S."/>
            <person name="Barry K."/>
            <person name="Bills G."/>
            <person name="Bluhm B."/>
            <person name="Cannon C."/>
            <person name="Castanera R."/>
            <person name="Culley D."/>
            <person name="Daum C."/>
            <person name="Ezra D."/>
            <person name="Gonzalez J."/>
            <person name="Henrissat B."/>
            <person name="Kuo A."/>
            <person name="Liang C."/>
            <person name="Lipzen A."/>
            <person name="Lutzoni F."/>
            <person name="Magnuson J."/>
            <person name="Mondo S."/>
            <person name="Nolan M."/>
            <person name="Ohm R."/>
            <person name="Pangilinan J."/>
            <person name="Park H.-J."/>
            <person name="Ramirez L."/>
            <person name="Alfaro M."/>
            <person name="Sun H."/>
            <person name="Tritt A."/>
            <person name="Yoshinaga Y."/>
            <person name="Zwiers L.-H."/>
            <person name="Turgeon B."/>
            <person name="Goodwin S."/>
            <person name="Spatafora J."/>
            <person name="Crous P."/>
            <person name="Grigoriev I."/>
        </authorList>
    </citation>
    <scope>NUCLEOTIDE SEQUENCE</scope>
    <source>
        <strain evidence="2">SCOH1-5</strain>
    </source>
</reference>
<evidence type="ECO:0000313" key="3">
    <source>
        <dbReference type="Proteomes" id="UP000799539"/>
    </source>
</evidence>
<protein>
    <submittedName>
        <fullName evidence="2">Uncharacterized protein</fullName>
    </submittedName>
</protein>
<keyword evidence="3" id="KW-1185">Reference proteome</keyword>
<name>A0A6A6FV21_9PEZI</name>
<accession>A0A6A6FV21</accession>